<evidence type="ECO:0000313" key="1">
    <source>
        <dbReference type="EMBL" id="CAB02137.1"/>
    </source>
</evidence>
<dbReference type="GeneID" id="191443"/>
<dbReference type="UCSC" id="ZK858.2">
    <property type="organism name" value="c. elegans"/>
</dbReference>
<gene>
    <name evidence="1" type="ORF">CELE_ZK858.2</name>
    <name evidence="1 3" type="ORF">ZK858.2</name>
</gene>
<dbReference type="WormBase" id="ZK858.2">
    <property type="protein sequence ID" value="CE15423"/>
    <property type="gene ID" value="WBGene00014116"/>
</dbReference>
<evidence type="ECO:0000313" key="2">
    <source>
        <dbReference type="Proteomes" id="UP000001940"/>
    </source>
</evidence>
<dbReference type="PIR" id="T28054">
    <property type="entry name" value="T28054"/>
</dbReference>
<dbReference type="HOGENOM" id="CLU_1070512_0_0_1"/>
<dbReference type="AGR" id="WB:WBGene00014116"/>
<reference evidence="1 2" key="1">
    <citation type="journal article" date="1998" name="Science">
        <title>Genome sequence of the nematode C. elegans: a platform for investigating biology.</title>
        <authorList>
            <consortium name="The C. elegans sequencing consortium"/>
            <person name="Sulson J.E."/>
            <person name="Waterston R."/>
        </authorList>
    </citation>
    <scope>NUCLEOTIDE SEQUENCE [LARGE SCALE GENOMIC DNA]</scope>
    <source>
        <strain evidence="1 2">Bristol N2</strain>
    </source>
</reference>
<dbReference type="KEGG" id="cel:CELE_ZK858.2"/>
<dbReference type="Proteomes" id="UP000001940">
    <property type="component" value="Chromosome I"/>
</dbReference>
<organism evidence="1 2">
    <name type="scientific">Caenorhabditis elegans</name>
    <dbReference type="NCBI Taxonomy" id="6239"/>
    <lineage>
        <taxon>Eukaryota</taxon>
        <taxon>Metazoa</taxon>
        <taxon>Ecdysozoa</taxon>
        <taxon>Nematoda</taxon>
        <taxon>Chromadorea</taxon>
        <taxon>Rhabditida</taxon>
        <taxon>Rhabditina</taxon>
        <taxon>Rhabditomorpha</taxon>
        <taxon>Rhabditoidea</taxon>
        <taxon>Rhabditidae</taxon>
        <taxon>Peloderinae</taxon>
        <taxon>Caenorhabditis</taxon>
    </lineage>
</organism>
<evidence type="ECO:0000313" key="3">
    <source>
        <dbReference type="WormBase" id="ZK858.2"/>
    </source>
</evidence>
<dbReference type="InParanoid" id="Q94418"/>
<dbReference type="RefSeq" id="NP_492447.1">
    <property type="nucleotide sequence ID" value="NM_060046.1"/>
</dbReference>
<dbReference type="OrthoDB" id="5811600at2759"/>
<keyword evidence="2" id="KW-1185">Reference proteome</keyword>
<dbReference type="eggNOG" id="ENOG502R7H2">
    <property type="taxonomic scope" value="Eukaryota"/>
</dbReference>
<sequence length="255" mass="28842">MSSPSSASESDSSQMSLLATPPVAIRRPLPYPRDIISSPLEVATPVTVSPTDFMPIRELVTTPYHISTPVLITPVDARSISREIVRVNRIRRVRTRQASRSVFNSVRRRLSMITANRTEIQMNTPQTLPRSKRIDNTSTAMEPVSSNAFQKIISEILNNSPACTETINSTIIPSNSSNCAKLREFNRLESIGIAQMAVENENEILEALDFIEWNIRLMSCESDYIDKVLEDLENEKLNKQNKWERIELILSLIQD</sequence>
<dbReference type="STRING" id="6239.ZK858.2.1"/>
<name>Q94418_CAEEL</name>
<proteinExistence type="predicted"/>
<dbReference type="OMA" id="NSPACTE"/>
<dbReference type="AlphaFoldDB" id="Q94418"/>
<dbReference type="CTD" id="191443"/>
<dbReference type="IntAct" id="Q94418">
    <property type="interactions" value="3"/>
</dbReference>
<dbReference type="FunCoup" id="Q94418">
    <property type="interactions" value="811"/>
</dbReference>
<dbReference type="Bgee" id="WBGene00014116">
    <property type="expression patterns" value="Expressed in adult organism and 1 other cell type or tissue"/>
</dbReference>
<accession>Q94418</accession>
<dbReference type="SMR" id="Q94418"/>
<dbReference type="PaxDb" id="6239-ZK858.2"/>
<protein>
    <submittedName>
        <fullName evidence="1">Uncharacterized protein</fullName>
    </submittedName>
</protein>
<dbReference type="EMBL" id="BX284601">
    <property type="protein sequence ID" value="CAB02137.1"/>
    <property type="molecule type" value="Genomic_DNA"/>
</dbReference>